<dbReference type="InterPro" id="IPR038765">
    <property type="entry name" value="Papain-like_cys_pep_sf"/>
</dbReference>
<dbReference type="RefSeq" id="WP_054069004.1">
    <property type="nucleotide sequence ID" value="NZ_JAEVFP010000019.1"/>
</dbReference>
<dbReference type="GO" id="GO:0004197">
    <property type="term" value="F:cysteine-type endopeptidase activity"/>
    <property type="evidence" value="ECO:0007669"/>
    <property type="project" value="InterPro"/>
</dbReference>
<dbReference type="SUPFAM" id="SSF54001">
    <property type="entry name" value="Cysteine proteinases"/>
    <property type="match status" value="1"/>
</dbReference>
<name>A0A0N1JJX9_PSEYM</name>
<organism evidence="6 7">
    <name type="scientific">Pseudomonas syringae pv. maculicola</name>
    <dbReference type="NCBI Taxonomy" id="59511"/>
    <lineage>
        <taxon>Bacteria</taxon>
        <taxon>Pseudomonadati</taxon>
        <taxon>Pseudomonadota</taxon>
        <taxon>Gammaproteobacteria</taxon>
        <taxon>Pseudomonadales</taxon>
        <taxon>Pseudomonadaceae</taxon>
        <taxon>Pseudomonas</taxon>
    </lineage>
</organism>
<reference evidence="6 7" key="1">
    <citation type="submission" date="2018-08" db="EMBL/GenBank/DDBJ databases">
        <title>Recombination of ecologically and evolutionarily significant loci maintains genetic cohesion in the Pseudomonas syringae species complex.</title>
        <authorList>
            <person name="Dillon M."/>
            <person name="Thakur S."/>
            <person name="Almeida R.N.D."/>
            <person name="Weir B.S."/>
            <person name="Guttman D.S."/>
        </authorList>
    </citation>
    <scope>NUCLEOTIDE SEQUENCE [LARGE SCALE GENOMIC DNA]</scope>
    <source>
        <strain evidence="6 7">ICMP 11281</strain>
    </source>
</reference>
<protein>
    <submittedName>
        <fullName evidence="6">Type III effector HopN1</fullName>
    </submittedName>
</protein>
<keyword evidence="3" id="KW-0788">Thiol protease</keyword>
<comment type="caution">
    <text evidence="6">The sequence shown here is derived from an EMBL/GenBank/DDBJ whole genome shotgun (WGS) entry which is preliminary data.</text>
</comment>
<keyword evidence="2" id="KW-0378">Hydrolase</keyword>
<evidence type="ECO:0000259" key="5">
    <source>
        <dbReference type="Pfam" id="PF03543"/>
    </source>
</evidence>
<dbReference type="Pfam" id="PF03543">
    <property type="entry name" value="Peptidase_C58"/>
    <property type="match status" value="1"/>
</dbReference>
<keyword evidence="1" id="KW-0645">Protease</keyword>
<accession>A0A0N1JJX9</accession>
<gene>
    <name evidence="6" type="ORF">ALP13_05380</name>
</gene>
<dbReference type="Proteomes" id="UP000271631">
    <property type="component" value="Unassembled WGS sequence"/>
</dbReference>
<evidence type="ECO:0000313" key="7">
    <source>
        <dbReference type="Proteomes" id="UP000271631"/>
    </source>
</evidence>
<evidence type="ECO:0000256" key="2">
    <source>
        <dbReference type="ARBA" id="ARBA00022801"/>
    </source>
</evidence>
<evidence type="ECO:0000256" key="4">
    <source>
        <dbReference type="SAM" id="MobiDB-lite"/>
    </source>
</evidence>
<evidence type="ECO:0000256" key="1">
    <source>
        <dbReference type="ARBA" id="ARBA00022670"/>
    </source>
</evidence>
<dbReference type="EMBL" id="RBUQ01000240">
    <property type="protein sequence ID" value="RMV33097.1"/>
    <property type="molecule type" value="Genomic_DNA"/>
</dbReference>
<dbReference type="CDD" id="cd20499">
    <property type="entry name" value="HopN1-like"/>
    <property type="match status" value="1"/>
</dbReference>
<dbReference type="AlphaFoldDB" id="A0A0N1JJX9"/>
<evidence type="ECO:0000256" key="3">
    <source>
        <dbReference type="ARBA" id="ARBA00022807"/>
    </source>
</evidence>
<dbReference type="InterPro" id="IPR006473">
    <property type="entry name" value="Peptidase_C58_Yopt"/>
</dbReference>
<feature type="region of interest" description="Disordered" evidence="4">
    <location>
        <begin position="1"/>
        <end position="28"/>
    </location>
</feature>
<dbReference type="NCBIfam" id="TIGR01586">
    <property type="entry name" value="yopT_cys_prot"/>
    <property type="match status" value="1"/>
</dbReference>
<sequence>MYIQQSGAQSGVAAKTQHDQPSSLSGLAPGSSDAFARFHPEKAGAFVPLEGHEEVFFDARSSFSSVDAADLPSPEQVQPQLHSLRTLLPDLMVSIASLRDGATQYIKTRIKAMADNSIGATANIEAKRKIAQEHGCQLVHPFHQSKFLFEKTIDDRAFAADYGRAGGDGHACLGLSVNWCQSRAKGQSDEAFFHKLEDYQGDALLPRVMGFQHIEQQAYSNKLQNAAPMLLDTLPKLGMTLGKGLGRAQHAHYAVALENLDRDLKAVLQPGKDQMLLFLSDSHAMALHQDSQGCLHFFDPLFGVVQADSFSNMSHFLADVFKRDVGTHWRGTEQRLQLSEMVPRADFHLR</sequence>
<dbReference type="GO" id="GO:0006508">
    <property type="term" value="P:proteolysis"/>
    <property type="evidence" value="ECO:0007669"/>
    <property type="project" value="UniProtKB-KW"/>
</dbReference>
<proteinExistence type="predicted"/>
<dbReference type="Gene3D" id="3.90.70.20">
    <property type="match status" value="1"/>
</dbReference>
<evidence type="ECO:0000313" key="6">
    <source>
        <dbReference type="EMBL" id="RMV33097.1"/>
    </source>
</evidence>
<feature type="domain" description="Peptidase C58 YopT-type" evidence="5">
    <location>
        <begin position="128"/>
        <end position="343"/>
    </location>
</feature>